<accession>A0A2U2PCL4</accession>
<feature type="domain" description="ABC transporter" evidence="4">
    <location>
        <begin position="6"/>
        <end position="240"/>
    </location>
</feature>
<dbReference type="PROSITE" id="PS50893">
    <property type="entry name" value="ABC_TRANSPORTER_2"/>
    <property type="match status" value="1"/>
</dbReference>
<dbReference type="InterPro" id="IPR027417">
    <property type="entry name" value="P-loop_NTPase"/>
</dbReference>
<gene>
    <name evidence="5" type="ORF">DDR33_19025</name>
</gene>
<dbReference type="EMBL" id="QEAS01000017">
    <property type="protein sequence ID" value="PWG79141.1"/>
    <property type="molecule type" value="Genomic_DNA"/>
</dbReference>
<evidence type="ECO:0000313" key="5">
    <source>
        <dbReference type="EMBL" id="PWG79141.1"/>
    </source>
</evidence>
<dbReference type="InterPro" id="IPR003439">
    <property type="entry name" value="ABC_transporter-like_ATP-bd"/>
</dbReference>
<dbReference type="PROSITE" id="PS00211">
    <property type="entry name" value="ABC_TRANSPORTER_1"/>
    <property type="match status" value="1"/>
</dbReference>
<comment type="caution">
    <text evidence="5">The sequence shown here is derived from an EMBL/GenBank/DDBJ whole genome shotgun (WGS) entry which is preliminary data.</text>
</comment>
<reference evidence="5 6" key="1">
    <citation type="submission" date="2018-04" db="EMBL/GenBank/DDBJ databases">
        <title>Pedobacter chongqingensis sp. nov., isolated from a rottenly hemp rope.</title>
        <authorList>
            <person name="Cai Y."/>
        </authorList>
    </citation>
    <scope>NUCLEOTIDE SEQUENCE [LARGE SCALE GENOMIC DNA]</scope>
    <source>
        <strain evidence="5 6">FJ4-8</strain>
    </source>
</reference>
<evidence type="ECO:0000256" key="2">
    <source>
        <dbReference type="ARBA" id="ARBA00022741"/>
    </source>
</evidence>
<dbReference type="GO" id="GO:0005524">
    <property type="term" value="F:ATP binding"/>
    <property type="evidence" value="ECO:0007669"/>
    <property type="project" value="UniProtKB-KW"/>
</dbReference>
<dbReference type="Gene3D" id="3.40.50.300">
    <property type="entry name" value="P-loop containing nucleotide triphosphate hydrolases"/>
    <property type="match status" value="1"/>
</dbReference>
<evidence type="ECO:0000313" key="6">
    <source>
        <dbReference type="Proteomes" id="UP000245647"/>
    </source>
</evidence>
<dbReference type="AlphaFoldDB" id="A0A2U2PCL4"/>
<dbReference type="PANTHER" id="PTHR42781:SF4">
    <property type="entry name" value="SPERMIDINE_PUTRESCINE IMPORT ATP-BINDING PROTEIN POTA"/>
    <property type="match status" value="1"/>
</dbReference>
<dbReference type="GO" id="GO:0016887">
    <property type="term" value="F:ATP hydrolysis activity"/>
    <property type="evidence" value="ECO:0007669"/>
    <property type="project" value="InterPro"/>
</dbReference>
<dbReference type="InterPro" id="IPR017871">
    <property type="entry name" value="ABC_transporter-like_CS"/>
</dbReference>
<dbReference type="OrthoDB" id="9802264at2"/>
<dbReference type="Proteomes" id="UP000245647">
    <property type="component" value="Unassembled WGS sequence"/>
</dbReference>
<protein>
    <submittedName>
        <fullName evidence="5">ABC transporter ATP-binding protein</fullName>
    </submittedName>
</protein>
<dbReference type="SMART" id="SM00382">
    <property type="entry name" value="AAA"/>
    <property type="match status" value="1"/>
</dbReference>
<dbReference type="Pfam" id="PF00005">
    <property type="entry name" value="ABC_tran"/>
    <property type="match status" value="1"/>
</dbReference>
<sequence>MSNTIIELKDVTKVYIESPFAGVKSINLAIRQGAVTVISGESGSGKSTLLKLISGLMSPDTGSVLFKDEIVRGPESRLIPGHEAIKTVAQDFNLNIYAKVYDNIAGLLPNTNLKAKDQKAYEVMEFLRIDHLARKRAVDLSGGEQQRVAIARAIITDPEVLLLDEPFSQVDTLVKNELRADIKRMARYLGISVILVSHDPLDGLSLADEMVILKNGIILESGVPRHLYNAPGYLYTAQLLSNCNVLTADEAQELGISSYKDTIAIYPEWIRLEEGASLQFIIKDVFFKGSYEELLLNLNGVKLIAISTDPGKYTKGMQVGGRIERFVGF</sequence>
<proteinExistence type="predicted"/>
<name>A0A2U2PCL4_9SPHI</name>
<dbReference type="InterPro" id="IPR003593">
    <property type="entry name" value="AAA+_ATPase"/>
</dbReference>
<keyword evidence="3 5" id="KW-0067">ATP-binding</keyword>
<evidence type="ECO:0000256" key="1">
    <source>
        <dbReference type="ARBA" id="ARBA00022448"/>
    </source>
</evidence>
<evidence type="ECO:0000259" key="4">
    <source>
        <dbReference type="PROSITE" id="PS50893"/>
    </source>
</evidence>
<keyword evidence="6" id="KW-1185">Reference proteome</keyword>
<keyword evidence="2" id="KW-0547">Nucleotide-binding</keyword>
<dbReference type="InterPro" id="IPR050093">
    <property type="entry name" value="ABC_SmlMolc_Importer"/>
</dbReference>
<dbReference type="RefSeq" id="WP_109417388.1">
    <property type="nucleotide sequence ID" value="NZ_QEAS01000017.1"/>
</dbReference>
<evidence type="ECO:0000256" key="3">
    <source>
        <dbReference type="ARBA" id="ARBA00022840"/>
    </source>
</evidence>
<organism evidence="5 6">
    <name type="scientific">Pararcticibacter amylolyticus</name>
    <dbReference type="NCBI Taxonomy" id="2173175"/>
    <lineage>
        <taxon>Bacteria</taxon>
        <taxon>Pseudomonadati</taxon>
        <taxon>Bacteroidota</taxon>
        <taxon>Sphingobacteriia</taxon>
        <taxon>Sphingobacteriales</taxon>
        <taxon>Sphingobacteriaceae</taxon>
        <taxon>Pararcticibacter</taxon>
    </lineage>
</organism>
<dbReference type="PANTHER" id="PTHR42781">
    <property type="entry name" value="SPERMIDINE/PUTRESCINE IMPORT ATP-BINDING PROTEIN POTA"/>
    <property type="match status" value="1"/>
</dbReference>
<keyword evidence="1" id="KW-0813">Transport</keyword>
<dbReference type="SUPFAM" id="SSF52540">
    <property type="entry name" value="P-loop containing nucleoside triphosphate hydrolases"/>
    <property type="match status" value="1"/>
</dbReference>